<organism evidence="3">
    <name type="scientific">Schistosoma curassoni</name>
    <dbReference type="NCBI Taxonomy" id="6186"/>
    <lineage>
        <taxon>Eukaryota</taxon>
        <taxon>Metazoa</taxon>
        <taxon>Spiralia</taxon>
        <taxon>Lophotrochozoa</taxon>
        <taxon>Platyhelminthes</taxon>
        <taxon>Trematoda</taxon>
        <taxon>Digenea</taxon>
        <taxon>Strigeidida</taxon>
        <taxon>Schistosomatoidea</taxon>
        <taxon>Schistosomatidae</taxon>
        <taxon>Schistosoma</taxon>
    </lineage>
</organism>
<evidence type="ECO:0000313" key="3">
    <source>
        <dbReference type="WBParaSite" id="SCUD_0000399401-mRNA-1"/>
    </source>
</evidence>
<proteinExistence type="predicted"/>
<dbReference type="EMBL" id="UZAK01004886">
    <property type="protein sequence ID" value="VDO85821.1"/>
    <property type="molecule type" value="Genomic_DNA"/>
</dbReference>
<dbReference type="Proteomes" id="UP000279833">
    <property type="component" value="Unassembled WGS sequence"/>
</dbReference>
<name>A0A183JMR0_9TREM</name>
<reference evidence="3" key="1">
    <citation type="submission" date="2016-06" db="UniProtKB">
        <authorList>
            <consortium name="WormBaseParasite"/>
        </authorList>
    </citation>
    <scope>IDENTIFICATION</scope>
</reference>
<reference evidence="1 2" key="2">
    <citation type="submission" date="2018-11" db="EMBL/GenBank/DDBJ databases">
        <authorList>
            <consortium name="Pathogen Informatics"/>
        </authorList>
    </citation>
    <scope>NUCLEOTIDE SEQUENCE [LARGE SCALE GENOMIC DNA]</scope>
    <source>
        <strain evidence="1">Dakar</strain>
        <strain evidence="2">Dakar, Senegal</strain>
    </source>
</reference>
<evidence type="ECO:0000313" key="2">
    <source>
        <dbReference type="Proteomes" id="UP000279833"/>
    </source>
</evidence>
<dbReference type="AlphaFoldDB" id="A0A183JMR0"/>
<gene>
    <name evidence="1" type="ORF">SCUD_LOCUS3994</name>
</gene>
<protein>
    <submittedName>
        <fullName evidence="3">Transposase</fullName>
    </submittedName>
</protein>
<accession>A0A183JMR0</accession>
<evidence type="ECO:0000313" key="1">
    <source>
        <dbReference type="EMBL" id="VDO85821.1"/>
    </source>
</evidence>
<dbReference type="WBParaSite" id="SCUD_0000399401-mRNA-1">
    <property type="protein sequence ID" value="SCUD_0000399401-mRNA-1"/>
    <property type="gene ID" value="SCUD_0000399401"/>
</dbReference>
<keyword evidence="2" id="KW-1185">Reference proteome</keyword>
<sequence length="67" mass="7274">MYPIIGAQESKLLITSDSIKLFLKALPFVAGNISLGDLGMYKNACEGEGQDAQAVFHRVIRVDVSAY</sequence>